<reference evidence="5 6" key="1">
    <citation type="journal article" date="2016" name="Nat. Commun.">
        <title>Thousands of microbial genomes shed light on interconnected biogeochemical processes in an aquifer system.</title>
        <authorList>
            <person name="Anantharaman K."/>
            <person name="Brown C.T."/>
            <person name="Hug L.A."/>
            <person name="Sharon I."/>
            <person name="Castelle C.J."/>
            <person name="Probst A.J."/>
            <person name="Thomas B.C."/>
            <person name="Singh A."/>
            <person name="Wilkins M.J."/>
            <person name="Karaoz U."/>
            <person name="Brodie E.L."/>
            <person name="Williams K.H."/>
            <person name="Hubbard S.S."/>
            <person name="Banfield J.F."/>
        </authorList>
    </citation>
    <scope>NUCLEOTIDE SEQUENCE [LARGE SCALE GENOMIC DNA]</scope>
</reference>
<evidence type="ECO:0000313" key="5">
    <source>
        <dbReference type="EMBL" id="OGY54743.1"/>
    </source>
</evidence>
<keyword evidence="3" id="KW-0418">Kinase</keyword>
<gene>
    <name evidence="5" type="ORF">A2951_02810</name>
</gene>
<dbReference type="InterPro" id="IPR043129">
    <property type="entry name" value="ATPase_NBD"/>
</dbReference>
<dbReference type="PANTHER" id="PTHR21060">
    <property type="entry name" value="ACETATE KINASE"/>
    <property type="match status" value="1"/>
</dbReference>
<dbReference type="EMBL" id="MHIQ01000021">
    <property type="protein sequence ID" value="OGY54743.1"/>
    <property type="molecule type" value="Genomic_DNA"/>
</dbReference>
<keyword evidence="4" id="KW-0067">ATP-binding</keyword>
<evidence type="ECO:0000256" key="2">
    <source>
        <dbReference type="ARBA" id="ARBA00022741"/>
    </source>
</evidence>
<protein>
    <submittedName>
        <fullName evidence="5">Uncharacterized protein</fullName>
    </submittedName>
</protein>
<proteinExistence type="predicted"/>
<dbReference type="AlphaFoldDB" id="A0A1G1YQW4"/>
<dbReference type="SUPFAM" id="SSF53067">
    <property type="entry name" value="Actin-like ATPase domain"/>
    <property type="match status" value="2"/>
</dbReference>
<dbReference type="Pfam" id="PF00871">
    <property type="entry name" value="Acetate_kinase"/>
    <property type="match status" value="1"/>
</dbReference>
<accession>A0A1G1YQW4</accession>
<dbReference type="InterPro" id="IPR000890">
    <property type="entry name" value="Aliphatic_acid_kin_short-chain"/>
</dbReference>
<name>A0A1G1YQW4_9BACT</name>
<comment type="caution">
    <text evidence="5">The sequence shown here is derived from an EMBL/GenBank/DDBJ whole genome shotgun (WGS) entry which is preliminary data.</text>
</comment>
<evidence type="ECO:0000256" key="4">
    <source>
        <dbReference type="ARBA" id="ARBA00022840"/>
    </source>
</evidence>
<evidence type="ECO:0000313" key="6">
    <source>
        <dbReference type="Proteomes" id="UP000178944"/>
    </source>
</evidence>
<organism evidence="5 6">
    <name type="scientific">Candidatus Buchananbacteria bacterium RIFCSPLOWO2_01_FULL_56_15</name>
    <dbReference type="NCBI Taxonomy" id="1797547"/>
    <lineage>
        <taxon>Bacteria</taxon>
        <taxon>Candidatus Buchananiibacteriota</taxon>
    </lineage>
</organism>
<dbReference type="GO" id="GO:0008776">
    <property type="term" value="F:acetate kinase activity"/>
    <property type="evidence" value="ECO:0007669"/>
    <property type="project" value="TreeGrafter"/>
</dbReference>
<dbReference type="GO" id="GO:0006083">
    <property type="term" value="P:acetate metabolic process"/>
    <property type="evidence" value="ECO:0007669"/>
    <property type="project" value="TreeGrafter"/>
</dbReference>
<evidence type="ECO:0000256" key="3">
    <source>
        <dbReference type="ARBA" id="ARBA00022777"/>
    </source>
</evidence>
<dbReference type="PANTHER" id="PTHR21060:SF15">
    <property type="entry name" value="ACETATE KINASE-RELATED"/>
    <property type="match status" value="1"/>
</dbReference>
<sequence>MGLAISGTVSHIGADGSSIEVIEHDPKRMIMKNFPGGLLTHADALAAVQSYLKHWLDRVKTICHFVAYGGLEFDRPVTVSRPVLEQLDRLYAQAPHHHPASLRCIEYCLEKLPMIRNVAVFGTALSNTIPPHACRYPLPDPYRQPEIRKFSFDAAIHLDAARQAAERLGKPLKRLKLITCRLDDQSSVGAVAFGQLIDASIGFSPADAMIGLTTSGPVDHSLLISLMRRFNLTLGGIQELLNDQSGLRTMSGMNANLSEILTAAGHPLKPYRPSRTLSRSERTGAQRATATLLHQILSRIGSAALHAGGADYLVFCGEAAATHPTLCSLITRQVRKTFKTIKPFVVPVDPELLVARQATARPRHD</sequence>
<keyword evidence="1" id="KW-0808">Transferase</keyword>
<dbReference type="Gene3D" id="3.30.420.40">
    <property type="match status" value="2"/>
</dbReference>
<dbReference type="Proteomes" id="UP000178944">
    <property type="component" value="Unassembled WGS sequence"/>
</dbReference>
<evidence type="ECO:0000256" key="1">
    <source>
        <dbReference type="ARBA" id="ARBA00022679"/>
    </source>
</evidence>
<dbReference type="GO" id="GO:0005524">
    <property type="term" value="F:ATP binding"/>
    <property type="evidence" value="ECO:0007669"/>
    <property type="project" value="UniProtKB-KW"/>
</dbReference>
<keyword evidence="2" id="KW-0547">Nucleotide-binding</keyword>